<protein>
    <recommendedName>
        <fullName evidence="2">Zorya protein ZorC EH domain-containing protein</fullName>
    </recommendedName>
</protein>
<gene>
    <name evidence="3" type="ORF">FRE64_14255</name>
</gene>
<dbReference type="Pfam" id="PF15611">
    <property type="entry name" value="EH_Signature"/>
    <property type="match status" value="1"/>
</dbReference>
<dbReference type="KEGG" id="enn:FRE64_14255"/>
<dbReference type="RefSeq" id="WP_146296840.1">
    <property type="nucleotide sequence ID" value="NZ_CP042326.1"/>
</dbReference>
<dbReference type="EMBL" id="CP042326">
    <property type="protein sequence ID" value="QDZ41000.1"/>
    <property type="molecule type" value="Genomic_DNA"/>
</dbReference>
<dbReference type="InterPro" id="IPR028943">
    <property type="entry name" value="ZorC_EH_Signature_dom"/>
</dbReference>
<evidence type="ECO:0000313" key="3">
    <source>
        <dbReference type="EMBL" id="QDZ41000.1"/>
    </source>
</evidence>
<evidence type="ECO:0000259" key="2">
    <source>
        <dbReference type="Pfam" id="PF15611"/>
    </source>
</evidence>
<sequence length="502" mass="59053">MDFKTIVSIPPLQLKPTALTKLAHNFNNEEQVSSSQIPLNITNLALRSPRSLDEIMQDLEQGKADNISLLEWVYCIHQKASWDSYTSREKQLATSRLIWQCAIDNDGIKRRLCWRLAYYYDGYLNQIAPSFVETFSTLSEILQDDLTINILIILKQRDPLLFLVTLAKEEALTPKELFATAQLPTQLSVVEDSLEYVVTAFFQELEAGGEWLVNCFQEMKTAQQVSNVETLLKNVSPDSGNQFPNLVEWLQNNYSSRIADSKWQWLSSEGKKALRKWFGAANYQDFQTIVDLILKRLNLPHWEANQLDSRKYFWEQYSDQFERIRILLPQSSVNVVENQDIDILQEDGSEKTEVCIFDFGDWFVVEFFRGTGSETRLFNRHQYPNIEQELFASSQLSIKRLRFLGGEVHDHKYLWQFFCERWLWQRNILPNDGTTHFKRRNPNNPNKPFLDRYDPNKGLPVPNAEKQEKREKNLVRWRRDIEKLEAEAKQYWQKRRGKTESE</sequence>
<evidence type="ECO:0000256" key="1">
    <source>
        <dbReference type="SAM" id="MobiDB-lite"/>
    </source>
</evidence>
<evidence type="ECO:0000313" key="4">
    <source>
        <dbReference type="Proteomes" id="UP000318453"/>
    </source>
</evidence>
<accession>A0A5B8NSI6</accession>
<feature type="region of interest" description="Disordered" evidence="1">
    <location>
        <begin position="435"/>
        <end position="472"/>
    </location>
</feature>
<reference evidence="3" key="1">
    <citation type="submission" date="2019-08" db="EMBL/GenBank/DDBJ databases">
        <title>Carotenoids and Carotenoid Binding Proteins in the Halophilic Cyanobacterium Euhalothece sp. ZM00.</title>
        <authorList>
            <person name="Cho S.M."/>
            <person name="Song J.Y."/>
            <person name="Park Y.-I."/>
        </authorList>
    </citation>
    <scope>NUCLEOTIDE SEQUENCE [LARGE SCALE GENOMIC DNA]</scope>
    <source>
        <strain evidence="3">Z-M001</strain>
    </source>
</reference>
<dbReference type="OrthoDB" id="5861318at2"/>
<organism evidence="3 4">
    <name type="scientific">Euhalothece natronophila Z-M001</name>
    <dbReference type="NCBI Taxonomy" id="522448"/>
    <lineage>
        <taxon>Bacteria</taxon>
        <taxon>Bacillati</taxon>
        <taxon>Cyanobacteriota</taxon>
        <taxon>Cyanophyceae</taxon>
        <taxon>Oscillatoriophycideae</taxon>
        <taxon>Chroococcales</taxon>
        <taxon>Halothecacae</taxon>
        <taxon>Halothece cluster</taxon>
        <taxon>Euhalothece</taxon>
    </lineage>
</organism>
<dbReference type="AlphaFoldDB" id="A0A5B8NSI6"/>
<dbReference type="Proteomes" id="UP000318453">
    <property type="component" value="Chromosome"/>
</dbReference>
<keyword evidence="4" id="KW-1185">Reference proteome</keyword>
<name>A0A5B8NSI6_9CHRO</name>
<proteinExistence type="predicted"/>
<feature type="domain" description="Zorya protein ZorC EH" evidence="2">
    <location>
        <begin position="241"/>
        <end position="422"/>
    </location>
</feature>